<name>A0A1J5TI81_9ZZZZ</name>
<dbReference type="InterPro" id="IPR031107">
    <property type="entry name" value="Small_HSP"/>
</dbReference>
<dbReference type="CDD" id="cd06464">
    <property type="entry name" value="ACD_sHsps-like"/>
    <property type="match status" value="1"/>
</dbReference>
<gene>
    <name evidence="2" type="primary">hspA_1</name>
    <name evidence="2" type="ORF">GALL_07510</name>
</gene>
<sequence length="149" mass="16788">MNLIKWDPFRELEDVSSRLNRMFGRSVARPETDSEMLAVADWMPSVDISETDAAYTIKGEIPGVKKEDVKVTIQDGMLTIQGERKMEKEEKGKKFHRVECSYGNFVRSFRVPDDADESAVKAEFKDGMLNVTLPKSAKAKPKSINVSVS</sequence>
<dbReference type="SUPFAM" id="SSF49764">
    <property type="entry name" value="HSP20-like chaperones"/>
    <property type="match status" value="1"/>
</dbReference>
<dbReference type="Pfam" id="PF00011">
    <property type="entry name" value="HSP20"/>
    <property type="match status" value="1"/>
</dbReference>
<evidence type="ECO:0000313" key="2">
    <source>
        <dbReference type="EMBL" id="OIR19867.1"/>
    </source>
</evidence>
<feature type="domain" description="SHSP" evidence="1">
    <location>
        <begin position="37"/>
        <end position="149"/>
    </location>
</feature>
<organism evidence="2">
    <name type="scientific">mine drainage metagenome</name>
    <dbReference type="NCBI Taxonomy" id="410659"/>
    <lineage>
        <taxon>unclassified sequences</taxon>
        <taxon>metagenomes</taxon>
        <taxon>ecological metagenomes</taxon>
    </lineage>
</organism>
<protein>
    <submittedName>
        <fullName evidence="2">Spore protein SP21</fullName>
    </submittedName>
</protein>
<dbReference type="InterPro" id="IPR008978">
    <property type="entry name" value="HSP20-like_chaperone"/>
</dbReference>
<accession>A0A1J5TI81</accession>
<dbReference type="PROSITE" id="PS01031">
    <property type="entry name" value="SHSP"/>
    <property type="match status" value="1"/>
</dbReference>
<dbReference type="AlphaFoldDB" id="A0A1J5TI81"/>
<dbReference type="PANTHER" id="PTHR11527">
    <property type="entry name" value="HEAT-SHOCK PROTEIN 20 FAMILY MEMBER"/>
    <property type="match status" value="1"/>
</dbReference>
<proteinExistence type="predicted"/>
<reference evidence="2" key="1">
    <citation type="submission" date="2016-10" db="EMBL/GenBank/DDBJ databases">
        <title>Sequence of Gallionella enrichment culture.</title>
        <authorList>
            <person name="Poehlein A."/>
            <person name="Muehling M."/>
            <person name="Daniel R."/>
        </authorList>
    </citation>
    <scope>NUCLEOTIDE SEQUENCE</scope>
</reference>
<comment type="caution">
    <text evidence="2">The sequence shown here is derived from an EMBL/GenBank/DDBJ whole genome shotgun (WGS) entry which is preliminary data.</text>
</comment>
<dbReference type="EMBL" id="MLJW01000001">
    <property type="protein sequence ID" value="OIR19867.1"/>
    <property type="molecule type" value="Genomic_DNA"/>
</dbReference>
<evidence type="ECO:0000259" key="1">
    <source>
        <dbReference type="PROSITE" id="PS01031"/>
    </source>
</evidence>
<dbReference type="Gene3D" id="2.60.40.790">
    <property type="match status" value="1"/>
</dbReference>
<dbReference type="InterPro" id="IPR002068">
    <property type="entry name" value="A-crystallin/Hsp20_dom"/>
</dbReference>